<accession>A0A1G8BC32</accession>
<evidence type="ECO:0000313" key="1">
    <source>
        <dbReference type="EMBL" id="SDH30812.1"/>
    </source>
</evidence>
<evidence type="ECO:0000313" key="2">
    <source>
        <dbReference type="Proteomes" id="UP000199492"/>
    </source>
</evidence>
<sequence>MIKRTPPNSSILYGKRLPGEPMNIKLIGIFHSFESLVMSSGPKLASNSMNSILIKGYS</sequence>
<name>A0A1G8BC32_9FLAO</name>
<dbReference type="STRING" id="262004.SAMN04489796_102295"/>
<reference evidence="2" key="1">
    <citation type="submission" date="2016-10" db="EMBL/GenBank/DDBJ databases">
        <authorList>
            <person name="Varghese N."/>
            <person name="Submissions S."/>
        </authorList>
    </citation>
    <scope>NUCLEOTIDE SEQUENCE [LARGE SCALE GENOMIC DNA]</scope>
    <source>
        <strain evidence="2">DSM 15363</strain>
    </source>
</reference>
<proteinExistence type="predicted"/>
<dbReference type="AlphaFoldDB" id="A0A1G8BC32"/>
<keyword evidence="2" id="KW-1185">Reference proteome</keyword>
<protein>
    <submittedName>
        <fullName evidence="1">Uncharacterized protein</fullName>
    </submittedName>
</protein>
<dbReference type="Proteomes" id="UP000199492">
    <property type="component" value="Unassembled WGS sequence"/>
</dbReference>
<gene>
    <name evidence="1" type="ORF">SAMN04489796_102295</name>
</gene>
<dbReference type="EMBL" id="FNCZ01000002">
    <property type="protein sequence ID" value="SDH30812.1"/>
    <property type="molecule type" value="Genomic_DNA"/>
</dbReference>
<organism evidence="1 2">
    <name type="scientific">Winogradskyella thalassocola</name>
    <dbReference type="NCBI Taxonomy" id="262004"/>
    <lineage>
        <taxon>Bacteria</taxon>
        <taxon>Pseudomonadati</taxon>
        <taxon>Bacteroidota</taxon>
        <taxon>Flavobacteriia</taxon>
        <taxon>Flavobacteriales</taxon>
        <taxon>Flavobacteriaceae</taxon>
        <taxon>Winogradskyella</taxon>
    </lineage>
</organism>